<accession>A0A835E1K6</accession>
<sequence>MAKHTTVSRCVTVMEQGKHVFEIFDYSKLKGIRDGEFIRSATFSVGGYDWAIRFYPGGYAPHCTDSIAIYLELMNKDTKVRAGCDLCLVDQTTGLPKSVQKANLRVFDANDLTGFHPQTGLSINRMTFETSSYLRDDHFIVQCAVAVRKESRVSGLELLNGIEAPPSNISEHLGNMLDSGEGADVTFSVQGETFMAHKAVLAVRSPVFNAEFFGRMREAKEQLVTIEEMQPDVFRALLDFIYTDSLPDMDDQEGDIDNKEMTRHLLAASDRYGVDRLKFICQSILCKNLDVESV</sequence>
<dbReference type="Pfam" id="PF22486">
    <property type="entry name" value="MATH_2"/>
    <property type="match status" value="1"/>
</dbReference>
<reference evidence="4" key="1">
    <citation type="submission" date="2020-07" db="EMBL/GenBank/DDBJ databases">
        <title>Genome sequence and genetic diversity analysis of an under-domesticated orphan crop, white fonio (Digitaria exilis).</title>
        <authorList>
            <person name="Bennetzen J.L."/>
            <person name="Chen S."/>
            <person name="Ma X."/>
            <person name="Wang X."/>
            <person name="Yssel A.E.J."/>
            <person name="Chaluvadi S.R."/>
            <person name="Johnson M."/>
            <person name="Gangashetty P."/>
            <person name="Hamidou F."/>
            <person name="Sanogo M.D."/>
            <person name="Zwaenepoel A."/>
            <person name="Wallace J."/>
            <person name="Van De Peer Y."/>
            <person name="Van Deynze A."/>
        </authorList>
    </citation>
    <scope>NUCLEOTIDE SEQUENCE</scope>
    <source>
        <tissue evidence="4">Leaves</tissue>
    </source>
</reference>
<dbReference type="PANTHER" id="PTHR26379:SF482">
    <property type="entry name" value="BTB DOMAIN-CONTAINING PROTEIN"/>
    <property type="match status" value="1"/>
</dbReference>
<evidence type="ECO:0000313" key="4">
    <source>
        <dbReference type="EMBL" id="KAF8655391.1"/>
    </source>
</evidence>
<dbReference type="SUPFAM" id="SSF54695">
    <property type="entry name" value="POZ domain"/>
    <property type="match status" value="1"/>
</dbReference>
<protein>
    <submittedName>
        <fullName evidence="4">Uncharacterized protein</fullName>
    </submittedName>
</protein>
<evidence type="ECO:0000259" key="3">
    <source>
        <dbReference type="PROSITE" id="PS50144"/>
    </source>
</evidence>
<dbReference type="Proteomes" id="UP000636709">
    <property type="component" value="Unassembled WGS sequence"/>
</dbReference>
<dbReference type="InterPro" id="IPR045005">
    <property type="entry name" value="BPM1-6"/>
</dbReference>
<feature type="domain" description="MATH" evidence="3">
    <location>
        <begin position="16"/>
        <end position="145"/>
    </location>
</feature>
<dbReference type="PANTHER" id="PTHR26379">
    <property type="entry name" value="BTB/POZ AND MATH DOMAIN-CONTAINING PROTEIN 1"/>
    <property type="match status" value="1"/>
</dbReference>
<dbReference type="Pfam" id="PF00651">
    <property type="entry name" value="BTB"/>
    <property type="match status" value="1"/>
</dbReference>
<dbReference type="InterPro" id="IPR008974">
    <property type="entry name" value="TRAF-like"/>
</dbReference>
<dbReference type="InterPro" id="IPR000210">
    <property type="entry name" value="BTB/POZ_dom"/>
</dbReference>
<dbReference type="CDD" id="cd00121">
    <property type="entry name" value="MATH"/>
    <property type="match status" value="1"/>
</dbReference>
<dbReference type="SUPFAM" id="SSF49599">
    <property type="entry name" value="TRAF domain-like"/>
    <property type="match status" value="1"/>
</dbReference>
<organism evidence="4 5">
    <name type="scientific">Digitaria exilis</name>
    <dbReference type="NCBI Taxonomy" id="1010633"/>
    <lineage>
        <taxon>Eukaryota</taxon>
        <taxon>Viridiplantae</taxon>
        <taxon>Streptophyta</taxon>
        <taxon>Embryophyta</taxon>
        <taxon>Tracheophyta</taxon>
        <taxon>Spermatophyta</taxon>
        <taxon>Magnoliopsida</taxon>
        <taxon>Liliopsida</taxon>
        <taxon>Poales</taxon>
        <taxon>Poaceae</taxon>
        <taxon>PACMAD clade</taxon>
        <taxon>Panicoideae</taxon>
        <taxon>Panicodae</taxon>
        <taxon>Paniceae</taxon>
        <taxon>Anthephorinae</taxon>
        <taxon>Digitaria</taxon>
    </lineage>
</organism>
<name>A0A835E1K6_9POAL</name>
<dbReference type="Gene3D" id="3.30.710.10">
    <property type="entry name" value="Potassium Channel Kv1.1, Chain A"/>
    <property type="match status" value="1"/>
</dbReference>
<evidence type="ECO:0000259" key="2">
    <source>
        <dbReference type="PROSITE" id="PS50097"/>
    </source>
</evidence>
<dbReference type="EMBL" id="JACEFO010002588">
    <property type="protein sequence ID" value="KAF8655391.1"/>
    <property type="molecule type" value="Genomic_DNA"/>
</dbReference>
<gene>
    <name evidence="4" type="ORF">HU200_061130</name>
</gene>
<dbReference type="InterPro" id="IPR002083">
    <property type="entry name" value="MATH/TRAF_dom"/>
</dbReference>
<dbReference type="PROSITE" id="PS50144">
    <property type="entry name" value="MATH"/>
    <property type="match status" value="1"/>
</dbReference>
<evidence type="ECO:0000256" key="1">
    <source>
        <dbReference type="ARBA" id="ARBA00004906"/>
    </source>
</evidence>
<feature type="domain" description="BTB" evidence="2">
    <location>
        <begin position="183"/>
        <end position="250"/>
    </location>
</feature>
<dbReference type="PROSITE" id="PS50097">
    <property type="entry name" value="BTB"/>
    <property type="match status" value="1"/>
</dbReference>
<dbReference type="AlphaFoldDB" id="A0A835E1K6"/>
<dbReference type="GO" id="GO:0016567">
    <property type="term" value="P:protein ubiquitination"/>
    <property type="evidence" value="ECO:0007669"/>
    <property type="project" value="InterPro"/>
</dbReference>
<dbReference type="Gene3D" id="2.60.210.10">
    <property type="entry name" value="Apoptosis, Tumor Necrosis Factor Receptor Associated Protein 2, Chain A"/>
    <property type="match status" value="1"/>
</dbReference>
<evidence type="ECO:0000313" key="5">
    <source>
        <dbReference type="Proteomes" id="UP000636709"/>
    </source>
</evidence>
<comment type="pathway">
    <text evidence="1">Protein modification; protein ubiquitination.</text>
</comment>
<dbReference type="OrthoDB" id="6359816at2759"/>
<keyword evidence="5" id="KW-1185">Reference proteome</keyword>
<dbReference type="CDD" id="cd18280">
    <property type="entry name" value="BTB_POZ_BPM_plant"/>
    <property type="match status" value="1"/>
</dbReference>
<proteinExistence type="predicted"/>
<dbReference type="SMART" id="SM00225">
    <property type="entry name" value="BTB"/>
    <property type="match status" value="1"/>
</dbReference>
<dbReference type="InterPro" id="IPR011333">
    <property type="entry name" value="SKP1/BTB/POZ_sf"/>
</dbReference>
<comment type="caution">
    <text evidence="4">The sequence shown here is derived from an EMBL/GenBank/DDBJ whole genome shotgun (WGS) entry which is preliminary data.</text>
</comment>